<evidence type="ECO:0008006" key="4">
    <source>
        <dbReference type="Google" id="ProtNLM"/>
    </source>
</evidence>
<protein>
    <recommendedName>
        <fullName evidence="4">Transmembrane protein</fullName>
    </recommendedName>
</protein>
<accession>A0A974D4C4</accession>
<feature type="transmembrane region" description="Helical" evidence="1">
    <location>
        <begin position="51"/>
        <end position="69"/>
    </location>
</feature>
<keyword evidence="1" id="KW-0812">Transmembrane</keyword>
<dbReference type="Proteomes" id="UP000694892">
    <property type="component" value="Chromosome 4L"/>
</dbReference>
<dbReference type="PROSITE" id="PS51257">
    <property type="entry name" value="PROKAR_LIPOPROTEIN"/>
    <property type="match status" value="1"/>
</dbReference>
<name>A0A974D4C4_XENLA</name>
<evidence type="ECO:0000313" key="2">
    <source>
        <dbReference type="EMBL" id="OCT84355.1"/>
    </source>
</evidence>
<organism evidence="2 3">
    <name type="scientific">Xenopus laevis</name>
    <name type="common">African clawed frog</name>
    <dbReference type="NCBI Taxonomy" id="8355"/>
    <lineage>
        <taxon>Eukaryota</taxon>
        <taxon>Metazoa</taxon>
        <taxon>Chordata</taxon>
        <taxon>Craniata</taxon>
        <taxon>Vertebrata</taxon>
        <taxon>Euteleostomi</taxon>
        <taxon>Amphibia</taxon>
        <taxon>Batrachia</taxon>
        <taxon>Anura</taxon>
        <taxon>Pipoidea</taxon>
        <taxon>Pipidae</taxon>
        <taxon>Xenopodinae</taxon>
        <taxon>Xenopus</taxon>
        <taxon>Xenopus</taxon>
    </lineage>
</organism>
<proteinExistence type="predicted"/>
<keyword evidence="1" id="KW-1133">Transmembrane helix</keyword>
<feature type="transmembrane region" description="Helical" evidence="1">
    <location>
        <begin position="20"/>
        <end position="39"/>
    </location>
</feature>
<evidence type="ECO:0000256" key="1">
    <source>
        <dbReference type="SAM" id="Phobius"/>
    </source>
</evidence>
<keyword evidence="1" id="KW-0472">Membrane</keyword>
<reference evidence="3" key="1">
    <citation type="journal article" date="2016" name="Nature">
        <title>Genome evolution in the allotetraploid frog Xenopus laevis.</title>
        <authorList>
            <person name="Session A.M."/>
            <person name="Uno Y."/>
            <person name="Kwon T."/>
            <person name="Chapman J.A."/>
            <person name="Toyoda A."/>
            <person name="Takahashi S."/>
            <person name="Fukui A."/>
            <person name="Hikosaka A."/>
            <person name="Suzuki A."/>
            <person name="Kondo M."/>
            <person name="van Heeringen S.J."/>
            <person name="Quigley I."/>
            <person name="Heinz S."/>
            <person name="Ogino H."/>
            <person name="Ochi H."/>
            <person name="Hellsten U."/>
            <person name="Lyons J.B."/>
            <person name="Simakov O."/>
            <person name="Putnam N."/>
            <person name="Stites J."/>
            <person name="Kuroki Y."/>
            <person name="Tanaka T."/>
            <person name="Michiue T."/>
            <person name="Watanabe M."/>
            <person name="Bogdanovic O."/>
            <person name="Lister R."/>
            <person name="Georgiou G."/>
            <person name="Paranjpe S.S."/>
            <person name="van Kruijsbergen I."/>
            <person name="Shu S."/>
            <person name="Carlson J."/>
            <person name="Kinoshita T."/>
            <person name="Ohta Y."/>
            <person name="Mawaribuchi S."/>
            <person name="Jenkins J."/>
            <person name="Grimwood J."/>
            <person name="Schmutz J."/>
            <person name="Mitros T."/>
            <person name="Mozaffari S.V."/>
            <person name="Suzuki Y."/>
            <person name="Haramoto Y."/>
            <person name="Yamamoto T.S."/>
            <person name="Takagi C."/>
            <person name="Heald R."/>
            <person name="Miller K."/>
            <person name="Haudenschild C."/>
            <person name="Kitzman J."/>
            <person name="Nakayama T."/>
            <person name="Izutsu Y."/>
            <person name="Robert J."/>
            <person name="Fortriede J."/>
            <person name="Burns K."/>
            <person name="Lotay V."/>
            <person name="Karimi K."/>
            <person name="Yasuoka Y."/>
            <person name="Dichmann D.S."/>
            <person name="Flajnik M.F."/>
            <person name="Houston D.W."/>
            <person name="Shendure J."/>
            <person name="DuPasquier L."/>
            <person name="Vize P.D."/>
            <person name="Zorn A.M."/>
            <person name="Ito M."/>
            <person name="Marcotte E.M."/>
            <person name="Wallingford J.B."/>
            <person name="Ito Y."/>
            <person name="Asashima M."/>
            <person name="Ueno N."/>
            <person name="Matsuda Y."/>
            <person name="Veenstra G.J."/>
            <person name="Fujiyama A."/>
            <person name="Harland R.M."/>
            <person name="Taira M."/>
            <person name="Rokhsar D.S."/>
        </authorList>
    </citation>
    <scope>NUCLEOTIDE SEQUENCE [LARGE SCALE GENOMIC DNA]</scope>
    <source>
        <strain evidence="3">J</strain>
    </source>
</reference>
<evidence type="ECO:0000313" key="3">
    <source>
        <dbReference type="Proteomes" id="UP000694892"/>
    </source>
</evidence>
<sequence>MDREYDVPCRYPQTPPTLCIVAGCGPFMFNFFPNFILLTHPCPAIPCIREATFMSLAATLVCCLFLRYYHIINVLTAV</sequence>
<dbReference type="AlphaFoldDB" id="A0A974D4C4"/>
<dbReference type="EMBL" id="CM004472">
    <property type="protein sequence ID" value="OCT84355.1"/>
    <property type="molecule type" value="Genomic_DNA"/>
</dbReference>
<gene>
    <name evidence="2" type="ORF">XELAEV_18022505mg</name>
</gene>